<evidence type="ECO:0000256" key="3">
    <source>
        <dbReference type="ARBA" id="ARBA00022692"/>
    </source>
</evidence>
<evidence type="ECO:0000256" key="8">
    <source>
        <dbReference type="ARBA" id="ARBA00053949"/>
    </source>
</evidence>
<dbReference type="InterPro" id="IPR011701">
    <property type="entry name" value="MFS"/>
</dbReference>
<dbReference type="PANTHER" id="PTHR23502">
    <property type="entry name" value="MAJOR FACILITATOR SUPERFAMILY"/>
    <property type="match status" value="1"/>
</dbReference>
<evidence type="ECO:0000256" key="6">
    <source>
        <dbReference type="ARBA" id="ARBA00023136"/>
    </source>
</evidence>
<dbReference type="Proteomes" id="UP000253472">
    <property type="component" value="Unassembled WGS sequence"/>
</dbReference>
<evidence type="ECO:0000259" key="11">
    <source>
        <dbReference type="PROSITE" id="PS50850"/>
    </source>
</evidence>
<proteinExistence type="inferred from homology"/>
<dbReference type="GO" id="GO:0005275">
    <property type="term" value="F:amine transmembrane transporter activity"/>
    <property type="evidence" value="ECO:0007669"/>
    <property type="project" value="TreeGrafter"/>
</dbReference>
<feature type="transmembrane region" description="Helical" evidence="10">
    <location>
        <begin position="232"/>
        <end position="252"/>
    </location>
</feature>
<evidence type="ECO:0000256" key="2">
    <source>
        <dbReference type="ARBA" id="ARBA00022448"/>
    </source>
</evidence>
<keyword evidence="13" id="KW-1185">Reference proteome</keyword>
<comment type="caution">
    <text evidence="12">The sequence shown here is derived from an EMBL/GenBank/DDBJ whole genome shotgun (WGS) entry which is preliminary data.</text>
</comment>
<feature type="domain" description="Major facilitator superfamily (MFS) profile" evidence="11">
    <location>
        <begin position="78"/>
        <end position="504"/>
    </location>
</feature>
<dbReference type="InterPro" id="IPR020846">
    <property type="entry name" value="MFS_dom"/>
</dbReference>
<keyword evidence="3 10" id="KW-0812">Transmembrane</keyword>
<reference evidence="12 13" key="1">
    <citation type="submission" date="2018-06" db="EMBL/GenBank/DDBJ databases">
        <title>Whole genome sequencing of Candida tropicalis (genome annotated by CSBL at Korea University).</title>
        <authorList>
            <person name="Ahn J."/>
        </authorList>
    </citation>
    <scope>NUCLEOTIDE SEQUENCE [LARGE SCALE GENOMIC DNA]</scope>
    <source>
        <strain evidence="12 13">ATCC 20962</strain>
    </source>
</reference>
<dbReference type="EMBL" id="QLNQ01000025">
    <property type="protein sequence ID" value="RCK62240.1"/>
    <property type="molecule type" value="Genomic_DNA"/>
</dbReference>
<dbReference type="Gene3D" id="1.20.1250.20">
    <property type="entry name" value="MFS general substrate transporter like domains"/>
    <property type="match status" value="1"/>
</dbReference>
<keyword evidence="6 10" id="KW-0472">Membrane</keyword>
<organism evidence="12 13">
    <name type="scientific">Candida viswanathii</name>
    <dbReference type="NCBI Taxonomy" id="5486"/>
    <lineage>
        <taxon>Eukaryota</taxon>
        <taxon>Fungi</taxon>
        <taxon>Dikarya</taxon>
        <taxon>Ascomycota</taxon>
        <taxon>Saccharomycotina</taxon>
        <taxon>Pichiomycetes</taxon>
        <taxon>Debaryomycetaceae</taxon>
        <taxon>Candida/Lodderomyces clade</taxon>
        <taxon>Candida</taxon>
    </lineage>
</organism>
<feature type="transmembrane region" description="Helical" evidence="10">
    <location>
        <begin position="410"/>
        <end position="431"/>
    </location>
</feature>
<keyword evidence="5" id="KW-0843">Virulence</keyword>
<feature type="transmembrane region" description="Helical" evidence="10">
    <location>
        <begin position="203"/>
        <end position="226"/>
    </location>
</feature>
<dbReference type="STRING" id="5486.A0A367Y9D8"/>
<comment type="similarity">
    <text evidence="7">Belongs to the major facilitator superfamily. CAR1 family.</text>
</comment>
<keyword evidence="4 10" id="KW-1133">Transmembrane helix</keyword>
<evidence type="ECO:0000256" key="9">
    <source>
        <dbReference type="SAM" id="MobiDB-lite"/>
    </source>
</evidence>
<sequence>MSQAKDQEIFEVPVKSNEKDEHTVDMERKESSSENNPDSIDESEKKDDIEKQQQQQQQPPEQPKEPYCALPLRRKSLVIAIVTLAGCLGPIAGNIYIPVLPQLQDEFSTSAATINGTVSVFMVVFAIAPLFWASWADYGGRKMLYLIPLLFFILANILLAAVPANIAALYILRILQAFGASSVVSVGAGTVSDIIEPKNRAKAISIFMWGPQLGPVLGPVLSIIASKGDWRWIFGFLALFGALVYVIILFFLPETLRYLVGNSACYEGTPIYVKPQWRQKKIVEGYPIPPKPSLKNYWKILKYKPVLICSINGGLLFATFYGVSITFARVLRDQYGFTNAEVSVSYICPGVSLIIGSTIGGWLSDKLRARMIRTHPDSYVPEHRFSLQIFGLVISMAGVLGYAWTVYKHVHVASVFIFTFLGGFGMTWVFVANTTYLTECSTGQPATNVAIGNFARNISATICTAIVEPLIEKMGFGWCLTGLALTDLAGIGFVIILLKYGPKWRREYEQSK</sequence>
<feature type="transmembrane region" description="Helical" evidence="10">
    <location>
        <begin position="170"/>
        <end position="191"/>
    </location>
</feature>
<dbReference type="Pfam" id="PF07690">
    <property type="entry name" value="MFS_1"/>
    <property type="match status" value="1"/>
</dbReference>
<evidence type="ECO:0000256" key="10">
    <source>
        <dbReference type="SAM" id="Phobius"/>
    </source>
</evidence>
<feature type="region of interest" description="Disordered" evidence="9">
    <location>
        <begin position="1"/>
        <end position="66"/>
    </location>
</feature>
<dbReference type="FunFam" id="1.20.1250.20:FF:000172">
    <property type="entry name" value="MFS multidrug resistance transporter"/>
    <property type="match status" value="1"/>
</dbReference>
<feature type="transmembrane region" description="Helical" evidence="10">
    <location>
        <begin position="306"/>
        <end position="331"/>
    </location>
</feature>
<evidence type="ECO:0000256" key="4">
    <source>
        <dbReference type="ARBA" id="ARBA00022989"/>
    </source>
</evidence>
<dbReference type="PROSITE" id="PS50850">
    <property type="entry name" value="MFS"/>
    <property type="match status" value="1"/>
</dbReference>
<dbReference type="GO" id="GO:0005886">
    <property type="term" value="C:plasma membrane"/>
    <property type="evidence" value="ECO:0007669"/>
    <property type="project" value="UniProtKB-SubCell"/>
</dbReference>
<feature type="transmembrane region" description="Helical" evidence="10">
    <location>
        <begin position="111"/>
        <end position="132"/>
    </location>
</feature>
<dbReference type="GO" id="GO:0045121">
    <property type="term" value="C:membrane raft"/>
    <property type="evidence" value="ECO:0007669"/>
    <property type="project" value="UniProtKB-ARBA"/>
</dbReference>
<dbReference type="GO" id="GO:0055088">
    <property type="term" value="P:lipid homeostasis"/>
    <property type="evidence" value="ECO:0007669"/>
    <property type="project" value="UniProtKB-ARBA"/>
</dbReference>
<keyword evidence="2" id="KW-0813">Transport</keyword>
<feature type="compositionally biased region" description="Basic and acidic residues" evidence="9">
    <location>
        <begin position="42"/>
        <end position="51"/>
    </location>
</feature>
<feature type="compositionally biased region" description="Basic and acidic residues" evidence="9">
    <location>
        <begin position="16"/>
        <end position="32"/>
    </location>
</feature>
<dbReference type="AlphaFoldDB" id="A0A367Y9D8"/>
<evidence type="ECO:0000256" key="5">
    <source>
        <dbReference type="ARBA" id="ARBA00023026"/>
    </source>
</evidence>
<protein>
    <submittedName>
        <fullName evidence="12">Dityrosine transporter 1</fullName>
    </submittedName>
</protein>
<dbReference type="OrthoDB" id="3066029at2759"/>
<dbReference type="InterPro" id="IPR036259">
    <property type="entry name" value="MFS_trans_sf"/>
</dbReference>
<comment type="subcellular location">
    <subcellularLocation>
        <location evidence="1">Cell membrane</location>
        <topology evidence="1">Multi-pass membrane protein</topology>
    </subcellularLocation>
</comment>
<feature type="transmembrane region" description="Helical" evidence="10">
    <location>
        <begin position="343"/>
        <end position="364"/>
    </location>
</feature>
<accession>A0A367Y9D8</accession>
<feature type="transmembrane region" description="Helical" evidence="10">
    <location>
        <begin position="476"/>
        <end position="498"/>
    </location>
</feature>
<name>A0A367Y9D8_9ASCO</name>
<dbReference type="SUPFAM" id="SSF103473">
    <property type="entry name" value="MFS general substrate transporter"/>
    <property type="match status" value="1"/>
</dbReference>
<feature type="transmembrane region" description="Helical" evidence="10">
    <location>
        <begin position="77"/>
        <end position="99"/>
    </location>
</feature>
<evidence type="ECO:0000256" key="1">
    <source>
        <dbReference type="ARBA" id="ARBA00004651"/>
    </source>
</evidence>
<dbReference type="CDD" id="cd17323">
    <property type="entry name" value="MFS_Tpo1_MDR_like"/>
    <property type="match status" value="1"/>
</dbReference>
<dbReference type="GO" id="GO:0001765">
    <property type="term" value="P:membrane raft assembly"/>
    <property type="evidence" value="ECO:0007669"/>
    <property type="project" value="UniProtKB-ARBA"/>
</dbReference>
<evidence type="ECO:0000313" key="13">
    <source>
        <dbReference type="Proteomes" id="UP000253472"/>
    </source>
</evidence>
<comment type="function">
    <text evidence="8">MFS antiporter that does not display functional linkage as drug transporter and performs functions that significantly affect biofilm development and virulence. No substrate for transport has been identified yet, but plays an important role in the growth in the host.</text>
</comment>
<feature type="transmembrane region" description="Helical" evidence="10">
    <location>
        <begin position="144"/>
        <end position="164"/>
    </location>
</feature>
<evidence type="ECO:0000256" key="7">
    <source>
        <dbReference type="ARBA" id="ARBA00038347"/>
    </source>
</evidence>
<gene>
    <name evidence="12" type="primary">DTR1_1</name>
    <name evidence="12" type="ORF">Cantr_09347</name>
</gene>
<evidence type="ECO:0000313" key="12">
    <source>
        <dbReference type="EMBL" id="RCK62240.1"/>
    </source>
</evidence>
<feature type="transmembrane region" description="Helical" evidence="10">
    <location>
        <begin position="385"/>
        <end position="404"/>
    </location>
</feature>
<dbReference type="PANTHER" id="PTHR23502:SF21">
    <property type="entry name" value="DITYROSINE TRANSPORTER 1"/>
    <property type="match status" value="1"/>
</dbReference>